<evidence type="ECO:0000256" key="1">
    <source>
        <dbReference type="SAM" id="SignalP"/>
    </source>
</evidence>
<feature type="signal peptide" evidence="1">
    <location>
        <begin position="1"/>
        <end position="20"/>
    </location>
</feature>
<evidence type="ECO:0000313" key="2">
    <source>
        <dbReference type="EMBL" id="NNF06838.1"/>
    </source>
</evidence>
<dbReference type="Proteomes" id="UP000547674">
    <property type="component" value="Unassembled WGS sequence"/>
</dbReference>
<feature type="chain" id="PRO_5030603606" description="Carbohydrate-binding domain-containing protein" evidence="1">
    <location>
        <begin position="21"/>
        <end position="344"/>
    </location>
</feature>
<proteinExistence type="predicted"/>
<comment type="caution">
    <text evidence="2">The sequence shown here is derived from an EMBL/GenBank/DDBJ whole genome shotgun (WGS) entry which is preliminary data.</text>
</comment>
<dbReference type="AlphaFoldDB" id="A0A7Y2EF00"/>
<organism evidence="2 3">
    <name type="scientific">Eiseniibacteriota bacterium</name>
    <dbReference type="NCBI Taxonomy" id="2212470"/>
    <lineage>
        <taxon>Bacteria</taxon>
        <taxon>Candidatus Eiseniibacteriota</taxon>
    </lineage>
</organism>
<protein>
    <recommendedName>
        <fullName evidence="4">Carbohydrate-binding domain-containing protein</fullName>
    </recommendedName>
</protein>
<sequence length="344" mass="36344">MLRTLTAIVLAVIFASPALAGAPLSFGLHSETMDGTNNFPAGSHLQEALHSAPYGSCGGTDSDLHFESSAYHYFVASGSFVDTPLPSGGCMDIRQVYVSWDATNMYIGIEGPNELWVRGDLFIAIDTDNATGAAVTSSTVPWLKAVDFAGWDPEYFVALESPTSGGGYAALLDAGLNVVRDTGGGLLTADSGYISCDVGGMYYEFGFPLSDIGVTYGSGQVLNLAVYTTYEDDNFDTYDSGPGCGQTIVHEELGDYPYDGDHCGANLDPVSGANDPSCGFAESDDALPAGVGTSGRFPASDNSPSDIDTIAEYYCITNFAQEPPTAVEPKTWGQIKRQINQRHD</sequence>
<accession>A0A7Y2EF00</accession>
<keyword evidence="1" id="KW-0732">Signal</keyword>
<reference evidence="2 3" key="1">
    <citation type="submission" date="2020-03" db="EMBL/GenBank/DDBJ databases">
        <title>Metabolic flexibility allows generalist bacteria to become dominant in a frequently disturbed ecosystem.</title>
        <authorList>
            <person name="Chen Y.-J."/>
            <person name="Leung P.M."/>
            <person name="Bay S.K."/>
            <person name="Hugenholtz P."/>
            <person name="Kessler A.J."/>
            <person name="Shelley G."/>
            <person name="Waite D.W."/>
            <person name="Cook P.L."/>
            <person name="Greening C."/>
        </authorList>
    </citation>
    <scope>NUCLEOTIDE SEQUENCE [LARGE SCALE GENOMIC DNA]</scope>
    <source>
        <strain evidence="2">SS_bin_28</strain>
    </source>
</reference>
<evidence type="ECO:0008006" key="4">
    <source>
        <dbReference type="Google" id="ProtNLM"/>
    </source>
</evidence>
<dbReference type="EMBL" id="JABDJR010000346">
    <property type="protein sequence ID" value="NNF06838.1"/>
    <property type="molecule type" value="Genomic_DNA"/>
</dbReference>
<gene>
    <name evidence="2" type="ORF">HKN21_08755</name>
</gene>
<evidence type="ECO:0000313" key="3">
    <source>
        <dbReference type="Proteomes" id="UP000547674"/>
    </source>
</evidence>
<name>A0A7Y2EF00_UNCEI</name>